<keyword evidence="5" id="KW-0687">Ribonucleoprotein</keyword>
<dbReference type="Gene3D" id="3.40.5.10">
    <property type="entry name" value="Ribosomal protein L9, N-terminal domain"/>
    <property type="match status" value="1"/>
</dbReference>
<dbReference type="InterPro" id="IPR020070">
    <property type="entry name" value="Ribosomal_bL9_N"/>
</dbReference>
<keyword evidence="4" id="KW-0689">Ribosomal protein</keyword>
<evidence type="ECO:0000256" key="5">
    <source>
        <dbReference type="ARBA" id="ARBA00023274"/>
    </source>
</evidence>
<evidence type="ECO:0000313" key="8">
    <source>
        <dbReference type="EMBL" id="CAB4817879.1"/>
    </source>
</evidence>
<dbReference type="SUPFAM" id="SSF55658">
    <property type="entry name" value="L9 N-domain-like"/>
    <property type="match status" value="1"/>
</dbReference>
<sequence>MKIVLRTDVNGLGKRGDIANVADGYARNFLLPKGKAFLATPGAEAQAETMRRARSLRAAADRADAIKIADTLASSSITIKAKAGRGGKLFGSVSTSDISDAITRQTGAMVDRRNLTVSEPIKQLGSFSVTAHLIGDVDAAFLLNVVAQ</sequence>
<dbReference type="InterPro" id="IPR020594">
    <property type="entry name" value="Ribosomal_bL9_bac/chp"/>
</dbReference>
<feature type="domain" description="Ribosomal protein L9" evidence="6">
    <location>
        <begin position="13"/>
        <end position="40"/>
    </location>
</feature>
<dbReference type="Gene3D" id="3.10.430.100">
    <property type="entry name" value="Ribosomal protein L9, C-terminal domain"/>
    <property type="match status" value="1"/>
</dbReference>
<proteinExistence type="inferred from homology"/>
<dbReference type="Pfam" id="PF03948">
    <property type="entry name" value="Ribosomal_L9_C"/>
    <property type="match status" value="1"/>
</dbReference>
<dbReference type="EMBL" id="CAFBOS010000005">
    <property type="protein sequence ID" value="CAB4977648.1"/>
    <property type="molecule type" value="Genomic_DNA"/>
</dbReference>
<dbReference type="InterPro" id="IPR036935">
    <property type="entry name" value="Ribosomal_bL9_N_sf"/>
</dbReference>
<evidence type="ECO:0000256" key="1">
    <source>
        <dbReference type="ARBA" id="ARBA00010605"/>
    </source>
</evidence>
<dbReference type="EMBL" id="CAFBMH010000078">
    <property type="protein sequence ID" value="CAB4917853.1"/>
    <property type="molecule type" value="Genomic_DNA"/>
</dbReference>
<organism evidence="9">
    <name type="scientific">freshwater metagenome</name>
    <dbReference type="NCBI Taxonomy" id="449393"/>
    <lineage>
        <taxon>unclassified sequences</taxon>
        <taxon>metagenomes</taxon>
        <taxon>ecological metagenomes</taxon>
    </lineage>
</organism>
<dbReference type="HAMAP" id="MF_00503">
    <property type="entry name" value="Ribosomal_bL9"/>
    <property type="match status" value="1"/>
</dbReference>
<keyword evidence="2" id="KW-0699">rRNA-binding</keyword>
<dbReference type="Pfam" id="PF01281">
    <property type="entry name" value="Ribosomal_L9_N"/>
    <property type="match status" value="1"/>
</dbReference>
<dbReference type="NCBIfam" id="TIGR00158">
    <property type="entry name" value="L9"/>
    <property type="match status" value="1"/>
</dbReference>
<dbReference type="InterPro" id="IPR020069">
    <property type="entry name" value="Ribosomal_bL9_C"/>
</dbReference>
<keyword evidence="3" id="KW-0694">RNA-binding</keyword>
<dbReference type="GO" id="GO:0003735">
    <property type="term" value="F:structural constituent of ribosome"/>
    <property type="evidence" value="ECO:0007669"/>
    <property type="project" value="InterPro"/>
</dbReference>
<evidence type="ECO:0000256" key="2">
    <source>
        <dbReference type="ARBA" id="ARBA00022730"/>
    </source>
</evidence>
<dbReference type="EMBL" id="CAEZYR010000178">
    <property type="protein sequence ID" value="CAB4770428.1"/>
    <property type="molecule type" value="Genomic_DNA"/>
</dbReference>
<evidence type="ECO:0000313" key="9">
    <source>
        <dbReference type="EMBL" id="CAB4917853.1"/>
    </source>
</evidence>
<dbReference type="InterPro" id="IPR000244">
    <property type="entry name" value="Ribosomal_bL9"/>
</dbReference>
<dbReference type="GO" id="GO:0019843">
    <property type="term" value="F:rRNA binding"/>
    <property type="evidence" value="ECO:0007669"/>
    <property type="project" value="UniProtKB-KW"/>
</dbReference>
<accession>A0A6J7HL42</accession>
<evidence type="ECO:0000313" key="7">
    <source>
        <dbReference type="EMBL" id="CAB4770428.1"/>
    </source>
</evidence>
<evidence type="ECO:0000256" key="3">
    <source>
        <dbReference type="ARBA" id="ARBA00022884"/>
    </source>
</evidence>
<dbReference type="EMBL" id="CAFABA010000013">
    <property type="protein sequence ID" value="CAB4817879.1"/>
    <property type="molecule type" value="Genomic_DNA"/>
</dbReference>
<evidence type="ECO:0000313" key="10">
    <source>
        <dbReference type="EMBL" id="CAB4977648.1"/>
    </source>
</evidence>
<evidence type="ECO:0000256" key="4">
    <source>
        <dbReference type="ARBA" id="ARBA00022980"/>
    </source>
</evidence>
<dbReference type="InterPro" id="IPR009027">
    <property type="entry name" value="Ribosomal_bL9/RNase_H1_N"/>
</dbReference>
<evidence type="ECO:0000259" key="6">
    <source>
        <dbReference type="PROSITE" id="PS00651"/>
    </source>
</evidence>
<dbReference type="PROSITE" id="PS00651">
    <property type="entry name" value="RIBOSOMAL_L9"/>
    <property type="match status" value="1"/>
</dbReference>
<gene>
    <name evidence="7" type="ORF">UFOPK2754_03065</name>
    <name evidence="8" type="ORF">UFOPK3139_00498</name>
    <name evidence="9" type="ORF">UFOPK3543_01917</name>
    <name evidence="10" type="ORF">UFOPK3967_00152</name>
</gene>
<dbReference type="GO" id="GO:0005840">
    <property type="term" value="C:ribosome"/>
    <property type="evidence" value="ECO:0007669"/>
    <property type="project" value="UniProtKB-KW"/>
</dbReference>
<protein>
    <submittedName>
        <fullName evidence="9">Unannotated protein</fullName>
    </submittedName>
</protein>
<dbReference type="SUPFAM" id="SSF55653">
    <property type="entry name" value="Ribosomal protein L9 C-domain"/>
    <property type="match status" value="1"/>
</dbReference>
<dbReference type="GO" id="GO:0006412">
    <property type="term" value="P:translation"/>
    <property type="evidence" value="ECO:0007669"/>
    <property type="project" value="InterPro"/>
</dbReference>
<name>A0A6J7HL42_9ZZZZ</name>
<dbReference type="AlphaFoldDB" id="A0A6J7HL42"/>
<comment type="similarity">
    <text evidence="1">Belongs to the bacterial ribosomal protein bL9 family.</text>
</comment>
<dbReference type="InterPro" id="IPR036791">
    <property type="entry name" value="Ribosomal_bL9_C_sf"/>
</dbReference>
<dbReference type="GO" id="GO:1990904">
    <property type="term" value="C:ribonucleoprotein complex"/>
    <property type="evidence" value="ECO:0007669"/>
    <property type="project" value="UniProtKB-KW"/>
</dbReference>
<reference evidence="9" key="1">
    <citation type="submission" date="2020-05" db="EMBL/GenBank/DDBJ databases">
        <authorList>
            <person name="Chiriac C."/>
            <person name="Salcher M."/>
            <person name="Ghai R."/>
            <person name="Kavagutti S V."/>
        </authorList>
    </citation>
    <scope>NUCLEOTIDE SEQUENCE</scope>
</reference>
<dbReference type="PANTHER" id="PTHR21368">
    <property type="entry name" value="50S RIBOSOMAL PROTEIN L9"/>
    <property type="match status" value="1"/>
</dbReference>